<sequence length="228" mass="24628">MNRIVNVVRLQLVNRAAYVWVPLLVLVASFVLSLFIYALIPVDAPKYSGGAQAALWTFLAMGVVALTQTFPFSMALGIARREFFLGSLLAAAGTAACTAVVFALGGVVETATDGWGINGWYFALPWLRDTGALGIGLFYFVVALLFFSIGFWFATIYKRFGLLVLVSVFVALGTVLVAAMAIIGRLNAWADVFGWFASLTPLGLVWWLLVLTAVLAGASFWTLRRATA</sequence>
<reference evidence="2 3" key="1">
    <citation type="submission" date="2020-02" db="EMBL/GenBank/DDBJ databases">
        <title>Sequencing the genomes of 1000 actinobacteria strains.</title>
        <authorList>
            <person name="Klenk H.-P."/>
        </authorList>
    </citation>
    <scope>NUCLEOTIDE SEQUENCE [LARGE SCALE GENOMIC DNA]</scope>
    <source>
        <strain evidence="2 3">DSM 19609</strain>
    </source>
</reference>
<dbReference type="RefSeq" id="WP_167167429.1">
    <property type="nucleotide sequence ID" value="NZ_BAAAOO010000007.1"/>
</dbReference>
<evidence type="ECO:0000256" key="1">
    <source>
        <dbReference type="SAM" id="Phobius"/>
    </source>
</evidence>
<gene>
    <name evidence="2" type="ORF">FB473_002190</name>
</gene>
<feature type="transmembrane region" description="Helical" evidence="1">
    <location>
        <begin position="160"/>
        <end position="184"/>
    </location>
</feature>
<feature type="transmembrane region" description="Helical" evidence="1">
    <location>
        <begin position="54"/>
        <end position="76"/>
    </location>
</feature>
<feature type="transmembrane region" description="Helical" evidence="1">
    <location>
        <begin position="20"/>
        <end position="42"/>
    </location>
</feature>
<keyword evidence="1" id="KW-0472">Membrane</keyword>
<comment type="caution">
    <text evidence="2">The sequence shown here is derived from an EMBL/GenBank/DDBJ whole genome shotgun (WGS) entry which is preliminary data.</text>
</comment>
<feature type="transmembrane region" description="Helical" evidence="1">
    <location>
        <begin position="131"/>
        <end position="153"/>
    </location>
</feature>
<dbReference type="EMBL" id="JAAMOZ010000001">
    <property type="protein sequence ID" value="NIH57545.1"/>
    <property type="molecule type" value="Genomic_DNA"/>
</dbReference>
<evidence type="ECO:0000313" key="2">
    <source>
        <dbReference type="EMBL" id="NIH57545.1"/>
    </source>
</evidence>
<organism evidence="2 3">
    <name type="scientific">Brooklawnia cerclae</name>
    <dbReference type="NCBI Taxonomy" id="349934"/>
    <lineage>
        <taxon>Bacteria</taxon>
        <taxon>Bacillati</taxon>
        <taxon>Actinomycetota</taxon>
        <taxon>Actinomycetes</taxon>
        <taxon>Propionibacteriales</taxon>
        <taxon>Propionibacteriaceae</taxon>
        <taxon>Brooklawnia</taxon>
    </lineage>
</organism>
<proteinExistence type="predicted"/>
<feature type="transmembrane region" description="Helical" evidence="1">
    <location>
        <begin position="204"/>
        <end position="223"/>
    </location>
</feature>
<name>A0ABX0SGN1_9ACTN</name>
<keyword evidence="3" id="KW-1185">Reference proteome</keyword>
<evidence type="ECO:0008006" key="4">
    <source>
        <dbReference type="Google" id="ProtNLM"/>
    </source>
</evidence>
<protein>
    <recommendedName>
        <fullName evidence="4">ABC transporter permease</fullName>
    </recommendedName>
</protein>
<keyword evidence="1" id="KW-0812">Transmembrane</keyword>
<keyword evidence="1" id="KW-1133">Transmembrane helix</keyword>
<evidence type="ECO:0000313" key="3">
    <source>
        <dbReference type="Proteomes" id="UP000749311"/>
    </source>
</evidence>
<feature type="transmembrane region" description="Helical" evidence="1">
    <location>
        <begin position="83"/>
        <end position="108"/>
    </location>
</feature>
<dbReference type="Proteomes" id="UP000749311">
    <property type="component" value="Unassembled WGS sequence"/>
</dbReference>
<accession>A0ABX0SGN1</accession>